<accession>M3AUT5</accession>
<keyword evidence="3" id="KW-1185">Reference proteome</keyword>
<gene>
    <name evidence="2" type="ORF">SEPMUDRAFT_158080</name>
</gene>
<organism evidence="2 3">
    <name type="scientific">Sphaerulina musiva (strain SO2202)</name>
    <name type="common">Poplar stem canker fungus</name>
    <name type="synonym">Septoria musiva</name>
    <dbReference type="NCBI Taxonomy" id="692275"/>
    <lineage>
        <taxon>Eukaryota</taxon>
        <taxon>Fungi</taxon>
        <taxon>Dikarya</taxon>
        <taxon>Ascomycota</taxon>
        <taxon>Pezizomycotina</taxon>
        <taxon>Dothideomycetes</taxon>
        <taxon>Dothideomycetidae</taxon>
        <taxon>Mycosphaerellales</taxon>
        <taxon>Mycosphaerellaceae</taxon>
        <taxon>Sphaerulina</taxon>
    </lineage>
</organism>
<evidence type="ECO:0000256" key="1">
    <source>
        <dbReference type="SAM" id="SignalP"/>
    </source>
</evidence>
<dbReference type="GeneID" id="27904904"/>
<dbReference type="Proteomes" id="UP000016931">
    <property type="component" value="Unassembled WGS sequence"/>
</dbReference>
<proteinExistence type="predicted"/>
<dbReference type="AlphaFoldDB" id="M3AUT5"/>
<evidence type="ECO:0000313" key="3">
    <source>
        <dbReference type="Proteomes" id="UP000016931"/>
    </source>
</evidence>
<dbReference type="EMBL" id="KB456268">
    <property type="protein sequence ID" value="EMF09831.1"/>
    <property type="molecule type" value="Genomic_DNA"/>
</dbReference>
<feature type="chain" id="PRO_5004031107" evidence="1">
    <location>
        <begin position="19"/>
        <end position="135"/>
    </location>
</feature>
<dbReference type="RefSeq" id="XP_016757952.1">
    <property type="nucleotide sequence ID" value="XM_016907767.1"/>
</dbReference>
<protein>
    <submittedName>
        <fullName evidence="2">Uncharacterized protein</fullName>
    </submittedName>
</protein>
<evidence type="ECO:0000313" key="2">
    <source>
        <dbReference type="EMBL" id="EMF09831.1"/>
    </source>
</evidence>
<feature type="signal peptide" evidence="1">
    <location>
        <begin position="1"/>
        <end position="18"/>
    </location>
</feature>
<reference evidence="2 3" key="1">
    <citation type="journal article" date="2012" name="PLoS Pathog.">
        <title>Diverse lifestyles and strategies of plant pathogenesis encoded in the genomes of eighteen Dothideomycetes fungi.</title>
        <authorList>
            <person name="Ohm R.A."/>
            <person name="Feau N."/>
            <person name="Henrissat B."/>
            <person name="Schoch C.L."/>
            <person name="Horwitz B.A."/>
            <person name="Barry K.W."/>
            <person name="Condon B.J."/>
            <person name="Copeland A.C."/>
            <person name="Dhillon B."/>
            <person name="Glaser F."/>
            <person name="Hesse C.N."/>
            <person name="Kosti I."/>
            <person name="LaButti K."/>
            <person name="Lindquist E.A."/>
            <person name="Lucas S."/>
            <person name="Salamov A.A."/>
            <person name="Bradshaw R.E."/>
            <person name="Ciuffetti L."/>
            <person name="Hamelin R.C."/>
            <person name="Kema G.H.J."/>
            <person name="Lawrence C."/>
            <person name="Scott J.A."/>
            <person name="Spatafora J.W."/>
            <person name="Turgeon B.G."/>
            <person name="de Wit P.J.G.M."/>
            <person name="Zhong S."/>
            <person name="Goodwin S.B."/>
            <person name="Grigoriev I.V."/>
        </authorList>
    </citation>
    <scope>NUCLEOTIDE SEQUENCE [LARGE SCALE GENOMIC DNA]</scope>
    <source>
        <strain evidence="2 3">SO2202</strain>
    </source>
</reference>
<keyword evidence="1" id="KW-0732">Signal</keyword>
<dbReference type="HOGENOM" id="CLU_1887061_0_0_1"/>
<sequence>MLLSKALFLASAATAAMAYQLDRRQSDQNIPDDESFCECIDKDHFPDDTLTQAVCRQYPNGDFAVFESGRVGLNLVGACFNYDFQNDLKAATEEFTKKCQETSNQCKYVAWCFYGSGGENANWISEAPCDADDSF</sequence>
<name>M3AUT5_SPHMS</name>